<evidence type="ECO:0000313" key="6">
    <source>
        <dbReference type="EMBL" id="CAF2801602.1"/>
    </source>
</evidence>
<keyword evidence="4" id="KW-0677">Repeat</keyword>
<dbReference type="PANTHER" id="PTHR24366:SF96">
    <property type="entry name" value="LEUCINE RICH REPEAT CONTAINING 53"/>
    <property type="match status" value="1"/>
</dbReference>
<proteinExistence type="inferred from homology"/>
<evidence type="ECO:0000256" key="2">
    <source>
        <dbReference type="ARBA" id="ARBA00022614"/>
    </source>
</evidence>
<dbReference type="SUPFAM" id="SSF52200">
    <property type="entry name" value="Toll/Interleukin receptor TIR domain"/>
    <property type="match status" value="1"/>
</dbReference>
<keyword evidence="3" id="KW-0732">Signal</keyword>
<keyword evidence="2" id="KW-0433">Leucine-rich repeat</keyword>
<dbReference type="PROSITE" id="PS51450">
    <property type="entry name" value="LRR"/>
    <property type="match status" value="4"/>
</dbReference>
<dbReference type="PROSITE" id="PS00276">
    <property type="entry name" value="CHANNEL_COLICIN"/>
    <property type="match status" value="1"/>
</dbReference>
<dbReference type="InterPro" id="IPR001611">
    <property type="entry name" value="Leu-rich_rpt"/>
</dbReference>
<dbReference type="GO" id="GO:0007165">
    <property type="term" value="P:signal transduction"/>
    <property type="evidence" value="ECO:0007669"/>
    <property type="project" value="InterPro"/>
</dbReference>
<evidence type="ECO:0000256" key="3">
    <source>
        <dbReference type="ARBA" id="ARBA00022729"/>
    </source>
</evidence>
<reference evidence="6" key="1">
    <citation type="submission" date="2021-02" db="EMBL/GenBank/DDBJ databases">
        <authorList>
            <person name="Bekaert M."/>
        </authorList>
    </citation>
    <scope>NUCLEOTIDE SEQUENCE</scope>
    <source>
        <strain evidence="6">IoA-00</strain>
    </source>
</reference>
<feature type="compositionally biased region" description="Polar residues" evidence="5">
    <location>
        <begin position="1114"/>
        <end position="1126"/>
    </location>
</feature>
<protein>
    <submittedName>
        <fullName evidence="6">(salmon louse) hypothetical protein</fullName>
    </submittedName>
</protein>
<dbReference type="GO" id="GO:0016020">
    <property type="term" value="C:membrane"/>
    <property type="evidence" value="ECO:0007669"/>
    <property type="project" value="InterPro"/>
</dbReference>
<dbReference type="FunFam" id="3.80.10.10:FF:001164">
    <property type="entry name" value="GH01279p"/>
    <property type="match status" value="1"/>
</dbReference>
<dbReference type="GO" id="GO:0050829">
    <property type="term" value="P:defense response to Gram-negative bacterium"/>
    <property type="evidence" value="ECO:0007669"/>
    <property type="project" value="InterPro"/>
</dbReference>
<organism evidence="6 7">
    <name type="scientific">Lepeophtheirus salmonis</name>
    <name type="common">Salmon louse</name>
    <name type="synonym">Caligus salmonis</name>
    <dbReference type="NCBI Taxonomy" id="72036"/>
    <lineage>
        <taxon>Eukaryota</taxon>
        <taxon>Metazoa</taxon>
        <taxon>Ecdysozoa</taxon>
        <taxon>Arthropoda</taxon>
        <taxon>Crustacea</taxon>
        <taxon>Multicrustacea</taxon>
        <taxon>Hexanauplia</taxon>
        <taxon>Copepoda</taxon>
        <taxon>Siphonostomatoida</taxon>
        <taxon>Caligidae</taxon>
        <taxon>Lepeophtheirus</taxon>
    </lineage>
</organism>
<comment type="similarity">
    <text evidence="1">Belongs to the Toll-like receptor family.</text>
</comment>
<dbReference type="SMART" id="SM00365">
    <property type="entry name" value="LRR_SD22"/>
    <property type="match status" value="6"/>
</dbReference>
<dbReference type="EMBL" id="HG994590">
    <property type="protein sequence ID" value="CAF2801602.1"/>
    <property type="molecule type" value="Genomic_DNA"/>
</dbReference>
<evidence type="ECO:0000256" key="4">
    <source>
        <dbReference type="ARBA" id="ARBA00022737"/>
    </source>
</evidence>
<dbReference type="AlphaFoldDB" id="A0A7R8H137"/>
<dbReference type="InterPro" id="IPR000372">
    <property type="entry name" value="LRRNT"/>
</dbReference>
<feature type="region of interest" description="Disordered" evidence="5">
    <location>
        <begin position="1200"/>
        <end position="1224"/>
    </location>
</feature>
<dbReference type="SUPFAM" id="SSF52058">
    <property type="entry name" value="L domain-like"/>
    <property type="match status" value="3"/>
</dbReference>
<dbReference type="Pfam" id="PF13855">
    <property type="entry name" value="LRR_8"/>
    <property type="match status" value="4"/>
</dbReference>
<dbReference type="InterPro" id="IPR032675">
    <property type="entry name" value="LRR_dom_sf"/>
</dbReference>
<evidence type="ECO:0000256" key="5">
    <source>
        <dbReference type="SAM" id="MobiDB-lite"/>
    </source>
</evidence>
<evidence type="ECO:0000313" key="7">
    <source>
        <dbReference type="Proteomes" id="UP000675881"/>
    </source>
</evidence>
<feature type="region of interest" description="Disordered" evidence="5">
    <location>
        <begin position="1025"/>
        <end position="1046"/>
    </location>
</feature>
<dbReference type="InterPro" id="IPR000293">
    <property type="entry name" value="Channel_colicin_C"/>
</dbReference>
<dbReference type="Gene3D" id="3.80.10.10">
    <property type="entry name" value="Ribonuclease Inhibitor"/>
    <property type="match status" value="5"/>
</dbReference>
<dbReference type="SMART" id="SM00013">
    <property type="entry name" value="LRRNT"/>
    <property type="match status" value="1"/>
</dbReference>
<accession>A0A7R8H137</accession>
<dbReference type="InterPro" id="IPR003591">
    <property type="entry name" value="Leu-rich_rpt_typical-subtyp"/>
</dbReference>
<dbReference type="Proteomes" id="UP000675881">
    <property type="component" value="Chromosome 11"/>
</dbReference>
<dbReference type="PROSITE" id="PS50104">
    <property type="entry name" value="TIR"/>
    <property type="match status" value="1"/>
</dbReference>
<dbReference type="GO" id="GO:0140911">
    <property type="term" value="F:pore-forming activity"/>
    <property type="evidence" value="ECO:0007669"/>
    <property type="project" value="InterPro"/>
</dbReference>
<feature type="compositionally biased region" description="Low complexity" evidence="5">
    <location>
        <begin position="1201"/>
        <end position="1216"/>
    </location>
</feature>
<dbReference type="GO" id="GO:0031640">
    <property type="term" value="P:killing of cells of another organism"/>
    <property type="evidence" value="ECO:0007669"/>
    <property type="project" value="InterPro"/>
</dbReference>
<evidence type="ECO:0000256" key="1">
    <source>
        <dbReference type="ARBA" id="ARBA00009634"/>
    </source>
</evidence>
<gene>
    <name evidence="6" type="ORF">LSAA_3038</name>
</gene>
<feature type="region of interest" description="Disordered" evidence="5">
    <location>
        <begin position="1099"/>
        <end position="1126"/>
    </location>
</feature>
<dbReference type="InterPro" id="IPR000157">
    <property type="entry name" value="TIR_dom"/>
</dbReference>
<dbReference type="SMART" id="SM00369">
    <property type="entry name" value="LRR_TYP"/>
    <property type="match status" value="15"/>
</dbReference>
<sequence>MRTLNASITEFPSAKSLTVQCSDVFLYESILRTNHFGYRPDLKELDIQFCKIRRIPALTFSGLSDLKTLSIQSMNSEWPAMTMDIARDAFTGLNSLNFIDLTFNNLWSLPPAAFCSLHHLKTLNISHNYLQDADLVGFASPTDGLGCNTHFLHLSRKLHLQNNSITTLTPLNDLENLVLLNLSRNDLSEESQAIFSSLTNLLALDLSYNRFTYLSPSLLRGLETLQILDLRYNAITTLSNDVFSHTPQLKALLLSHNVIQSMGDALRSTSAKSTDFHNLTQLQDLALNNNLLMSLPLGFFESLHELRTLDVGENQIESLQNHSKPFKHLKSLVALRLAGNGLKILPEDVFHGLDNLQVLHLGNNQFSDLPQKIFNPLMQLRVLSLDNNQLKDINGLLTAQSNYYDLSNGFSLKMLDVSQNKIGHIGVTSLVNSLEYIFFNDNNIKEIEPATFANKPRLKRVELLRNGLTQLQFSVLVVSPSSHSVETSPEFFLSQNPYHCDCEMEYLKNINSLSRNPNRPAVMDLDDIKCTSEQLFLSESNSAPSPIPILDIPSNQFLCPYQAHCFALCMCCDFFACDCRMHCPEGCNCFHDPTWTANVIHCSRRGHLDVPPLIPMDATAIYLDGNNFTGFLESQAFIGRKRVSALYLNASQISAVNNQTFNGLSELEVLHMENNLIQKFEGFEFTNLTALKELFLQNNLLHFINILTFTSLPSLEILRLDGNLLVNFAVWNDLPSIGNSLMLAGNPWSCRCEFLKYFKEYISNDFVGDAKEIQCASSPSSGISLLKDNVTCSDALAVTYGGANHLGSNGIIPDGIDVIPISVTVIAICIVLAVSSVMVFVFRTPLRVWLHSKYGVRLQKGTGGGNEDKLYDAYVSYSVKDDEFVRQILAPPIEEDYKLCLQHRDIPGGAEVLPGMSQLCAKQILVVSKSYLETEWIRTKFSAPRDTKSWKPIVVLLEELSSLDLASTPEFNILLKTAVVLRWNEAGFWNKLRFYLPDSIKREGGNPPPGWLHYDCTIPSNNSSASTRSTIVGGSSPRTLNDASCSEMNNTRPRAGVISNPLEGVPLQRHHQPLWRGSSDKSDSVYSWMDHTYQTIGNGKSNQHPLTNKRHTHLQQQPKHSSKSQGGVYQSVIETAVPNGHYNPVGNLDVMLPDGRMVPATLVRNSKDGRVLPLVQVSSGSENDPPGTVTFPRTVVYKAPTSESNSSNTTSSSAGGSNKGGYLV</sequence>
<name>A0A7R8H137_LEPSM</name>
<dbReference type="PANTHER" id="PTHR24366">
    <property type="entry name" value="IG(IMMUNOGLOBULIN) AND LRR(LEUCINE RICH REPEAT) DOMAINS"/>
    <property type="match status" value="1"/>
</dbReference>
<dbReference type="InterPro" id="IPR035897">
    <property type="entry name" value="Toll_tir_struct_dom_sf"/>
</dbReference>
<dbReference type="Gene3D" id="3.40.50.10140">
    <property type="entry name" value="Toll/interleukin-1 receptor homology (TIR) domain"/>
    <property type="match status" value="1"/>
</dbReference>
<keyword evidence="7" id="KW-1185">Reference proteome</keyword>
<dbReference type="OrthoDB" id="2015831at2759"/>
<dbReference type="SMART" id="SM00255">
    <property type="entry name" value="TIR"/>
    <property type="match status" value="1"/>
</dbReference>